<proteinExistence type="predicted"/>
<evidence type="ECO:0000256" key="1">
    <source>
        <dbReference type="SAM" id="MobiDB-lite"/>
    </source>
</evidence>
<reference evidence="3" key="1">
    <citation type="journal article" date="2019" name="Int. J. Syst. Evol. Microbiol.">
        <title>The Global Catalogue of Microorganisms (GCM) 10K type strain sequencing project: providing services to taxonomists for standard genome sequencing and annotation.</title>
        <authorList>
            <consortium name="The Broad Institute Genomics Platform"/>
            <consortium name="The Broad Institute Genome Sequencing Center for Infectious Disease"/>
            <person name="Wu L."/>
            <person name="Ma J."/>
        </authorList>
    </citation>
    <scope>NUCLEOTIDE SEQUENCE [LARGE SCALE GENOMIC DNA]</scope>
    <source>
        <strain evidence="3">CGMCC 1.16226</strain>
    </source>
</reference>
<organism evidence="2 3">
    <name type="scientific">Mesorhizobium calcicola</name>
    <dbReference type="NCBI Taxonomy" id="1300310"/>
    <lineage>
        <taxon>Bacteria</taxon>
        <taxon>Pseudomonadati</taxon>
        <taxon>Pseudomonadota</taxon>
        <taxon>Alphaproteobacteria</taxon>
        <taxon>Hyphomicrobiales</taxon>
        <taxon>Phyllobacteriaceae</taxon>
        <taxon>Mesorhizobium</taxon>
    </lineage>
</organism>
<dbReference type="EMBL" id="JBHUGY010000073">
    <property type="protein sequence ID" value="MFD2058307.1"/>
    <property type="molecule type" value="Genomic_DNA"/>
</dbReference>
<dbReference type="RefSeq" id="WP_379026799.1">
    <property type="nucleotide sequence ID" value="NZ_JBHUGY010000073.1"/>
</dbReference>
<protein>
    <submittedName>
        <fullName evidence="2">Uncharacterized protein</fullName>
    </submittedName>
</protein>
<keyword evidence="3" id="KW-1185">Reference proteome</keyword>
<name>A0ABW4WS41_9HYPH</name>
<comment type="caution">
    <text evidence="2">The sequence shown here is derived from an EMBL/GenBank/DDBJ whole genome shotgun (WGS) entry which is preliminary data.</text>
</comment>
<accession>A0ABW4WS41</accession>
<feature type="region of interest" description="Disordered" evidence="1">
    <location>
        <begin position="1"/>
        <end position="22"/>
    </location>
</feature>
<gene>
    <name evidence="2" type="ORF">ACFSQT_36055</name>
</gene>
<feature type="compositionally biased region" description="Basic and acidic residues" evidence="1">
    <location>
        <begin position="1"/>
        <end position="16"/>
    </location>
</feature>
<sequence>MSPKSESRFCDNDMPKQKCSGETAHSDFAGLAQPNRFKSTSLRLDSFRFRRYEAADPSSALQLPGREK</sequence>
<evidence type="ECO:0000313" key="3">
    <source>
        <dbReference type="Proteomes" id="UP001597349"/>
    </source>
</evidence>
<dbReference type="Proteomes" id="UP001597349">
    <property type="component" value="Unassembled WGS sequence"/>
</dbReference>
<evidence type="ECO:0000313" key="2">
    <source>
        <dbReference type="EMBL" id="MFD2058307.1"/>
    </source>
</evidence>